<sequence>MRGFTVFSTFVAVAATGVMAIPSIPSTLLPRQDSMPNFPPQCREVCAKLTAMSSCGSDTGCMCTNEMGQNMYDCGYCGINSNPNDPNMKAYKEQFDAAMKAYTDTCTKAGHPVGPFTASGSAKGNGTGGGSSGGKSNGAMSCMKTGAGSLAGVAVVLAAVL</sequence>
<dbReference type="AlphaFoldDB" id="A0A5N5QG22"/>
<keyword evidence="3" id="KW-1185">Reference proteome</keyword>
<keyword evidence="1" id="KW-0732">Signal</keyword>
<organism evidence="2 3">
    <name type="scientific">Ceratobasidium theobromae</name>
    <dbReference type="NCBI Taxonomy" id="1582974"/>
    <lineage>
        <taxon>Eukaryota</taxon>
        <taxon>Fungi</taxon>
        <taxon>Dikarya</taxon>
        <taxon>Basidiomycota</taxon>
        <taxon>Agaricomycotina</taxon>
        <taxon>Agaricomycetes</taxon>
        <taxon>Cantharellales</taxon>
        <taxon>Ceratobasidiaceae</taxon>
        <taxon>Ceratobasidium</taxon>
    </lineage>
</organism>
<name>A0A5N5QG22_9AGAM</name>
<dbReference type="EMBL" id="SSOP01000184">
    <property type="protein sequence ID" value="KAB5590247.1"/>
    <property type="molecule type" value="Genomic_DNA"/>
</dbReference>
<protein>
    <submittedName>
        <fullName evidence="2">Putative effector protein</fullName>
    </submittedName>
</protein>
<proteinExistence type="predicted"/>
<comment type="caution">
    <text evidence="2">The sequence shown here is derived from an EMBL/GenBank/DDBJ whole genome shotgun (WGS) entry which is preliminary data.</text>
</comment>
<accession>A0A5N5QG22</accession>
<feature type="signal peptide" evidence="1">
    <location>
        <begin position="1"/>
        <end position="20"/>
    </location>
</feature>
<dbReference type="Proteomes" id="UP000383932">
    <property type="component" value="Unassembled WGS sequence"/>
</dbReference>
<evidence type="ECO:0000256" key="1">
    <source>
        <dbReference type="SAM" id="SignalP"/>
    </source>
</evidence>
<gene>
    <name evidence="2" type="ORF">CTheo_6299</name>
</gene>
<evidence type="ECO:0000313" key="2">
    <source>
        <dbReference type="EMBL" id="KAB5590247.1"/>
    </source>
</evidence>
<dbReference type="OrthoDB" id="3212117at2759"/>
<evidence type="ECO:0000313" key="3">
    <source>
        <dbReference type="Proteomes" id="UP000383932"/>
    </source>
</evidence>
<reference evidence="2 3" key="1">
    <citation type="journal article" date="2019" name="Fungal Biol. Biotechnol.">
        <title>Draft genome sequence of fastidious pathogen Ceratobasidium theobromae, which causes vascular-streak dieback in Theobroma cacao.</title>
        <authorList>
            <person name="Ali S.S."/>
            <person name="Asman A."/>
            <person name="Shao J."/>
            <person name="Firmansyah A.P."/>
            <person name="Susilo A.W."/>
            <person name="Rosmana A."/>
            <person name="McMahon P."/>
            <person name="Junaid M."/>
            <person name="Guest D."/>
            <person name="Kheng T.Y."/>
            <person name="Meinhardt L.W."/>
            <person name="Bailey B.A."/>
        </authorList>
    </citation>
    <scope>NUCLEOTIDE SEQUENCE [LARGE SCALE GENOMIC DNA]</scope>
    <source>
        <strain evidence="2 3">CT2</strain>
    </source>
</reference>
<feature type="chain" id="PRO_5024418546" evidence="1">
    <location>
        <begin position="21"/>
        <end position="161"/>
    </location>
</feature>